<name>A0A1V6Q607_9EURO</name>
<dbReference type="PANTHER" id="PTHR23502:SF33">
    <property type="entry name" value="MAJOR FACILITATOR SUPERFAMILY (MFS) PROFILE DOMAIN-CONTAINING PROTEIN-RELATED"/>
    <property type="match status" value="1"/>
</dbReference>
<feature type="transmembrane region" description="Helical" evidence="6">
    <location>
        <begin position="232"/>
        <end position="252"/>
    </location>
</feature>
<feature type="compositionally biased region" description="Polar residues" evidence="5">
    <location>
        <begin position="1000"/>
        <end position="1022"/>
    </location>
</feature>
<feature type="transmembrane region" description="Helical" evidence="6">
    <location>
        <begin position="310"/>
        <end position="329"/>
    </location>
</feature>
<feature type="compositionally biased region" description="Low complexity" evidence="5">
    <location>
        <begin position="32"/>
        <end position="43"/>
    </location>
</feature>
<feature type="region of interest" description="Disordered" evidence="5">
    <location>
        <begin position="599"/>
        <end position="648"/>
    </location>
</feature>
<dbReference type="PROSITE" id="PS00216">
    <property type="entry name" value="SUGAR_TRANSPORT_1"/>
    <property type="match status" value="1"/>
</dbReference>
<feature type="region of interest" description="Disordered" evidence="5">
    <location>
        <begin position="1102"/>
        <end position="1193"/>
    </location>
</feature>
<feature type="transmembrane region" description="Helical" evidence="6">
    <location>
        <begin position="483"/>
        <end position="502"/>
    </location>
</feature>
<feature type="transmembrane region" description="Helical" evidence="6">
    <location>
        <begin position="349"/>
        <end position="369"/>
    </location>
</feature>
<dbReference type="Pfam" id="PF07690">
    <property type="entry name" value="MFS_1"/>
    <property type="match status" value="1"/>
</dbReference>
<dbReference type="SUPFAM" id="SSF103473">
    <property type="entry name" value="MFS general substrate transporter"/>
    <property type="match status" value="1"/>
</dbReference>
<evidence type="ECO:0000256" key="3">
    <source>
        <dbReference type="ARBA" id="ARBA00022989"/>
    </source>
</evidence>
<comment type="subcellular location">
    <subcellularLocation>
        <location evidence="1">Membrane</location>
        <topology evidence="1">Multi-pass membrane protein</topology>
    </subcellularLocation>
</comment>
<feature type="region of interest" description="Disordered" evidence="5">
    <location>
        <begin position="1208"/>
        <end position="1288"/>
    </location>
</feature>
<feature type="transmembrane region" description="Helical" evidence="6">
    <location>
        <begin position="169"/>
        <end position="191"/>
    </location>
</feature>
<dbReference type="GO" id="GO:0016020">
    <property type="term" value="C:membrane"/>
    <property type="evidence" value="ECO:0007669"/>
    <property type="project" value="UniProtKB-SubCell"/>
</dbReference>
<evidence type="ECO:0000256" key="5">
    <source>
        <dbReference type="SAM" id="MobiDB-lite"/>
    </source>
</evidence>
<feature type="transmembrane region" description="Helical" evidence="6">
    <location>
        <begin position="144"/>
        <end position="163"/>
    </location>
</feature>
<dbReference type="STRING" id="416450.A0A1V6Q607"/>
<keyword evidence="4 6" id="KW-0472">Membrane</keyword>
<feature type="compositionally biased region" description="Polar residues" evidence="5">
    <location>
        <begin position="805"/>
        <end position="829"/>
    </location>
</feature>
<dbReference type="PANTHER" id="PTHR23502">
    <property type="entry name" value="MAJOR FACILITATOR SUPERFAMILY"/>
    <property type="match status" value="1"/>
</dbReference>
<evidence type="ECO:0000259" key="7">
    <source>
        <dbReference type="PROSITE" id="PS50850"/>
    </source>
</evidence>
<dbReference type="GO" id="GO:0042908">
    <property type="term" value="P:xenobiotic transport"/>
    <property type="evidence" value="ECO:0007669"/>
    <property type="project" value="UniProtKB-ARBA"/>
</dbReference>
<dbReference type="GO" id="GO:0022857">
    <property type="term" value="F:transmembrane transporter activity"/>
    <property type="evidence" value="ECO:0007669"/>
    <property type="project" value="InterPro"/>
</dbReference>
<feature type="region of interest" description="Disordered" evidence="5">
    <location>
        <begin position="991"/>
        <end position="1061"/>
    </location>
</feature>
<reference evidence="9" key="1">
    <citation type="journal article" date="2017" name="Nat. Microbiol.">
        <title>Global analysis of biosynthetic gene clusters reveals vast potential of secondary metabolite production in Penicillium species.</title>
        <authorList>
            <person name="Nielsen J.C."/>
            <person name="Grijseels S."/>
            <person name="Prigent S."/>
            <person name="Ji B."/>
            <person name="Dainat J."/>
            <person name="Nielsen K.F."/>
            <person name="Frisvad J.C."/>
            <person name="Workman M."/>
            <person name="Nielsen J."/>
        </authorList>
    </citation>
    <scope>NUCLEOTIDE SEQUENCE [LARGE SCALE GENOMIC DNA]</scope>
    <source>
        <strain evidence="9">IBT 31811</strain>
    </source>
</reference>
<feature type="compositionally biased region" description="Basic and acidic residues" evidence="5">
    <location>
        <begin position="1102"/>
        <end position="1115"/>
    </location>
</feature>
<feature type="transmembrane region" description="Helical" evidence="6">
    <location>
        <begin position="390"/>
        <end position="409"/>
    </location>
</feature>
<dbReference type="FunFam" id="1.20.1250.20:FF:000460">
    <property type="entry name" value="MFS multidrug transporter, putative"/>
    <property type="match status" value="1"/>
</dbReference>
<dbReference type="PROSITE" id="PS50850">
    <property type="entry name" value="MFS"/>
    <property type="match status" value="1"/>
</dbReference>
<feature type="compositionally biased region" description="Polar residues" evidence="5">
    <location>
        <begin position="1211"/>
        <end position="1248"/>
    </location>
</feature>
<feature type="transmembrane region" description="Helical" evidence="6">
    <location>
        <begin position="113"/>
        <end position="132"/>
    </location>
</feature>
<gene>
    <name evidence="8" type="ORF">PENANT_c012G00656</name>
</gene>
<dbReference type="Proteomes" id="UP000191672">
    <property type="component" value="Unassembled WGS sequence"/>
</dbReference>
<dbReference type="InterPro" id="IPR020846">
    <property type="entry name" value="MFS_dom"/>
</dbReference>
<feature type="compositionally biased region" description="Low complexity" evidence="5">
    <location>
        <begin position="1038"/>
        <end position="1061"/>
    </location>
</feature>
<evidence type="ECO:0000256" key="1">
    <source>
        <dbReference type="ARBA" id="ARBA00004141"/>
    </source>
</evidence>
<feature type="region of interest" description="Disordered" evidence="5">
    <location>
        <begin position="1"/>
        <end position="68"/>
    </location>
</feature>
<feature type="compositionally biased region" description="Basic and acidic residues" evidence="5">
    <location>
        <begin position="1180"/>
        <end position="1191"/>
    </location>
</feature>
<keyword evidence="3 6" id="KW-1133">Transmembrane helix</keyword>
<evidence type="ECO:0000256" key="4">
    <source>
        <dbReference type="ARBA" id="ARBA00023136"/>
    </source>
</evidence>
<feature type="compositionally biased region" description="Basic and acidic residues" evidence="5">
    <location>
        <begin position="1024"/>
        <end position="1036"/>
    </location>
</feature>
<feature type="domain" description="Major facilitator superfamily (MFS) profile" evidence="7">
    <location>
        <begin position="77"/>
        <end position="509"/>
    </location>
</feature>
<evidence type="ECO:0000256" key="2">
    <source>
        <dbReference type="ARBA" id="ARBA00022692"/>
    </source>
</evidence>
<feature type="transmembrane region" description="Helical" evidence="6">
    <location>
        <begin position="415"/>
        <end position="436"/>
    </location>
</feature>
<dbReference type="InterPro" id="IPR011701">
    <property type="entry name" value="MFS"/>
</dbReference>
<dbReference type="GO" id="GO:0140115">
    <property type="term" value="P:export across plasma membrane"/>
    <property type="evidence" value="ECO:0007669"/>
    <property type="project" value="UniProtKB-ARBA"/>
</dbReference>
<feature type="compositionally biased region" description="Basic residues" evidence="5">
    <location>
        <begin position="1168"/>
        <end position="1177"/>
    </location>
</feature>
<dbReference type="InterPro" id="IPR005829">
    <property type="entry name" value="Sugar_transporter_CS"/>
</dbReference>
<accession>A0A1V6Q607</accession>
<sequence length="1288" mass="142700">METPQKETDSDYSSVEDADSVTHQTTDIEKQPTNAETTAPTTEKYPETDLSHGIVGWDGQDDPNNPQNFSDGKKWALLALISAMTLVSPLASSMFSPAITFMAAEFKETNETILSFSVSIYLLGYTFGPLLLAPLSEVYGRRIVLSGANWFFVVWQIGCALAQNIETLIVCRLFAGMGGSGCLTLGAGVIADMFPREKRGMATSIWAMGPLIGPVVGPIAGGFLGQEAGWRWIFWLLLIAGGVLSFGVEVLNKETYASVLIRWKKDKLAKELGRTDLRSAYDLDEEPAPVMEVLARSFKRPILLFCKSPIVFLLSTYMALVYGLLYLFFTTISDVFTSQYGWSVGLSGLAYLGIGIGFMSGLLIIALTSDKVVMRLTAQNGGKFEPEMRLPMMTFFACVLPISFFWYGWTAEKHVFWIVPIIGMLPFGLGMMGVYMPIQTYVIDCYPAYAASANATLTATRSLVGALLPLAGPKMFDALGLGWGNSLLGFVALAFVPVPIIFTKYGKSIRERWPFGLPTLEQYIGMPMQILGMPSLADMPTQHASKVGSGFGFPSNPAAFHPRTIVILSQHAHSGLTVFAYLSGRCILSLIAFGPSTMDQEEAPPPPYSAVDPLNTPSRSGNPAPVPPRGEVSESQDASSSRIPARPSVVPTHFTSAATYFEERPPSSLDDTRDTLQHHITIYPRSQAKDFPRRPRCWASRFDDVTQADWDTFLRYLFPPQLGLAASSQHLPRQLRAEIRRDRKDRPQETDEQRKARIAAVVAEWNECFFGYRSTQIVPVYVGEPDNAPTSGLCPRCYPAATGSIEGQQSRNPNAPSPVSDQQTPSPTHWQMPPAPYHTPPVHASHSPYGVPYGTPTYLSPMSPNHQPPQYYPVPHHPPPQGVAPWQWNNWGYAQQQQQYPNNGASKGGSFGWISQLASQAQKYGERFSEQAQQYGDQISAQAQHYGRQVEEQALAHGRWLEEQARLHGRKAPMTAPGGYYGRPAWDNSPQHAVNVPMTPMQNSTPTPVMSLNTTSRPSPTEQAIDKPKPPTEHSRRVSVSSVSSESSFSSIDSISTSSNLSVSDLATVRTQLELLDDRHDRTLYDAAVELRRQLTALQASRREDKISGRKDWRKQNQQSNNDWGRWDSPEQQERNSEDRHAMKDEMRATKKVFKDVLRRAREEQRERRRLRRRQVRQARASEGDKAKYDQPLEQQLGTLQLDGIPVVSRPATTPAQPTRVAASNASIASFDSGSNPPSISRASTQDFASAGTKKPKPTDTSTRIKDMLKSRKAKKRQQIEDTEGEKL</sequence>
<evidence type="ECO:0000313" key="9">
    <source>
        <dbReference type="Proteomes" id="UP000191672"/>
    </source>
</evidence>
<organism evidence="8 9">
    <name type="scientific">Penicillium antarcticum</name>
    <dbReference type="NCBI Taxonomy" id="416450"/>
    <lineage>
        <taxon>Eukaryota</taxon>
        <taxon>Fungi</taxon>
        <taxon>Dikarya</taxon>
        <taxon>Ascomycota</taxon>
        <taxon>Pezizomycotina</taxon>
        <taxon>Eurotiomycetes</taxon>
        <taxon>Eurotiomycetidae</taxon>
        <taxon>Eurotiales</taxon>
        <taxon>Aspergillaceae</taxon>
        <taxon>Penicillium</taxon>
    </lineage>
</organism>
<evidence type="ECO:0000256" key="6">
    <source>
        <dbReference type="SAM" id="Phobius"/>
    </source>
</evidence>
<keyword evidence="2 6" id="KW-0812">Transmembrane</keyword>
<feature type="region of interest" description="Disordered" evidence="5">
    <location>
        <begin position="804"/>
        <end position="843"/>
    </location>
</feature>
<evidence type="ECO:0000313" key="8">
    <source>
        <dbReference type="EMBL" id="OQD84671.1"/>
    </source>
</evidence>
<dbReference type="EMBL" id="MDYN01000012">
    <property type="protein sequence ID" value="OQD84671.1"/>
    <property type="molecule type" value="Genomic_DNA"/>
</dbReference>
<proteinExistence type="predicted"/>
<feature type="transmembrane region" description="Helical" evidence="6">
    <location>
        <begin position="203"/>
        <end position="226"/>
    </location>
</feature>
<feature type="compositionally biased region" description="Basic and acidic residues" evidence="5">
    <location>
        <begin position="1125"/>
        <end position="1167"/>
    </location>
</feature>
<feature type="compositionally biased region" description="Polar residues" evidence="5">
    <location>
        <begin position="633"/>
        <end position="642"/>
    </location>
</feature>
<dbReference type="InterPro" id="IPR036259">
    <property type="entry name" value="MFS_trans_sf"/>
</dbReference>
<protein>
    <recommendedName>
        <fullName evidence="7">Major facilitator superfamily (MFS) profile domain-containing protein</fullName>
    </recommendedName>
</protein>
<comment type="caution">
    <text evidence="8">The sequence shown here is derived from an EMBL/GenBank/DDBJ whole genome shotgun (WGS) entry which is preliminary data.</text>
</comment>
<dbReference type="Gene3D" id="1.20.1250.20">
    <property type="entry name" value="MFS general substrate transporter like domains"/>
    <property type="match status" value="1"/>
</dbReference>
<feature type="transmembrane region" description="Helical" evidence="6">
    <location>
        <begin position="75"/>
        <end position="101"/>
    </location>
</feature>
<keyword evidence="9" id="KW-1185">Reference proteome</keyword>
<dbReference type="CDD" id="cd17323">
    <property type="entry name" value="MFS_Tpo1_MDR_like"/>
    <property type="match status" value="1"/>
</dbReference>